<protein>
    <submittedName>
        <fullName evidence="1">Uncharacterized protein</fullName>
    </submittedName>
</protein>
<reference evidence="1" key="1">
    <citation type="submission" date="2022-07" db="EMBL/GenBank/DDBJ databases">
        <title>Phylogenomic reconstructions and comparative analyses of Kickxellomycotina fungi.</title>
        <authorList>
            <person name="Reynolds N.K."/>
            <person name="Stajich J.E."/>
            <person name="Barry K."/>
            <person name="Grigoriev I.V."/>
            <person name="Crous P."/>
            <person name="Smith M.E."/>
        </authorList>
    </citation>
    <scope>NUCLEOTIDE SEQUENCE</scope>
    <source>
        <strain evidence="1">CBS 102833</strain>
    </source>
</reference>
<feature type="non-terminal residue" evidence="1">
    <location>
        <position position="1"/>
    </location>
</feature>
<keyword evidence="2" id="KW-1185">Reference proteome</keyword>
<dbReference type="EMBL" id="JANBUP010004407">
    <property type="protein sequence ID" value="KAJ2794120.1"/>
    <property type="molecule type" value="Genomic_DNA"/>
</dbReference>
<comment type="caution">
    <text evidence="1">The sequence shown here is derived from an EMBL/GenBank/DDBJ whole genome shotgun (WGS) entry which is preliminary data.</text>
</comment>
<accession>A0ACC1KS82</accession>
<evidence type="ECO:0000313" key="2">
    <source>
        <dbReference type="Proteomes" id="UP001140096"/>
    </source>
</evidence>
<name>A0ACC1KS82_9FUNG</name>
<gene>
    <name evidence="1" type="ORF">H4S07_006847</name>
</gene>
<evidence type="ECO:0000313" key="1">
    <source>
        <dbReference type="EMBL" id="KAJ2794120.1"/>
    </source>
</evidence>
<proteinExistence type="predicted"/>
<dbReference type="Proteomes" id="UP001140096">
    <property type="component" value="Unassembled WGS sequence"/>
</dbReference>
<organism evidence="1 2">
    <name type="scientific">Coemansia furcata</name>
    <dbReference type="NCBI Taxonomy" id="417177"/>
    <lineage>
        <taxon>Eukaryota</taxon>
        <taxon>Fungi</taxon>
        <taxon>Fungi incertae sedis</taxon>
        <taxon>Zoopagomycota</taxon>
        <taxon>Kickxellomycotina</taxon>
        <taxon>Kickxellomycetes</taxon>
        <taxon>Kickxellales</taxon>
        <taxon>Kickxellaceae</taxon>
        <taxon>Coemansia</taxon>
    </lineage>
</organism>
<sequence length="85" mass="9585">YLSLLVIDSTQQSQAAIAMTRKMLSTEEASWRKSLPAYVAQFFVPQICQCTTDLRLRWIPGLKGNKGNEAANKAAKDAQRQRQGW</sequence>